<dbReference type="Proteomes" id="UP000704467">
    <property type="component" value="Unassembled WGS sequence"/>
</dbReference>
<gene>
    <name evidence="3" type="ORF">HED55_09235</name>
</gene>
<evidence type="ECO:0000259" key="2">
    <source>
        <dbReference type="Pfam" id="PF07811"/>
    </source>
</evidence>
<sequence>MAFRNSRQHRRGEEYSWLCAAFRRVRLFGRARDGATAIEFTLLIIPFLLIVFSTIETGMNFTARQVLWNATQNVARQIQTGQIRGSDLTQAKIQTMLCDQIQFMVKAGCEGLSFNLGTYSGFGLVPTTGILNADGDLARTGISGTNGTSTINQLNVLYHWPVLTNILYLTDSADAKRGTMPLFSTLTWQNEPFPN</sequence>
<feature type="domain" description="TadE-like" evidence="2">
    <location>
        <begin position="34"/>
        <end position="76"/>
    </location>
</feature>
<keyword evidence="4" id="KW-1185">Reference proteome</keyword>
<evidence type="ECO:0000256" key="1">
    <source>
        <dbReference type="SAM" id="Phobius"/>
    </source>
</evidence>
<dbReference type="EMBL" id="JAAVLN010000001">
    <property type="protein sequence ID" value="NKC03439.1"/>
    <property type="molecule type" value="Genomic_DNA"/>
</dbReference>
<accession>A0ABX1DKI3</accession>
<reference evidence="3 4" key="1">
    <citation type="submission" date="2020-03" db="EMBL/GenBank/DDBJ databases">
        <title>Whole genome sequencing of clinical and environmental type strains of Ochrobactrum.</title>
        <authorList>
            <person name="Dharne M."/>
        </authorList>
    </citation>
    <scope>NUCLEOTIDE SEQUENCE [LARGE SCALE GENOMIC DNA]</scope>
    <source>
        <strain evidence="3 4">CIP 109452</strain>
    </source>
</reference>
<evidence type="ECO:0000313" key="4">
    <source>
        <dbReference type="Proteomes" id="UP000704467"/>
    </source>
</evidence>
<organism evidence="3 4">
    <name type="scientific">Brucella haematophila</name>
    <dbReference type="NCBI Taxonomy" id="419474"/>
    <lineage>
        <taxon>Bacteria</taxon>
        <taxon>Pseudomonadati</taxon>
        <taxon>Pseudomonadota</taxon>
        <taxon>Alphaproteobacteria</taxon>
        <taxon>Hyphomicrobiales</taxon>
        <taxon>Brucellaceae</taxon>
        <taxon>Brucella/Ochrobactrum group</taxon>
        <taxon>Brucella</taxon>
    </lineage>
</organism>
<keyword evidence="1" id="KW-0812">Transmembrane</keyword>
<keyword evidence="1" id="KW-1133">Transmembrane helix</keyword>
<comment type="caution">
    <text evidence="3">The sequence shown here is derived from an EMBL/GenBank/DDBJ whole genome shotgun (WGS) entry which is preliminary data.</text>
</comment>
<proteinExistence type="predicted"/>
<dbReference type="InterPro" id="IPR012495">
    <property type="entry name" value="TadE-like_dom"/>
</dbReference>
<evidence type="ECO:0000313" key="3">
    <source>
        <dbReference type="EMBL" id="NKC03439.1"/>
    </source>
</evidence>
<keyword evidence="1" id="KW-0472">Membrane</keyword>
<dbReference type="RefSeq" id="WP_138784016.1">
    <property type="nucleotide sequence ID" value="NZ_JBHEEQ010000003.1"/>
</dbReference>
<feature type="transmembrane region" description="Helical" evidence="1">
    <location>
        <begin position="34"/>
        <end position="55"/>
    </location>
</feature>
<protein>
    <submittedName>
        <fullName evidence="3">Pilus assembly protein</fullName>
    </submittedName>
</protein>
<name>A0ABX1DKI3_9HYPH</name>
<dbReference type="Pfam" id="PF07811">
    <property type="entry name" value="TadE"/>
    <property type="match status" value="1"/>
</dbReference>